<feature type="domain" description="Putative auto-transporter adhesin head GIN" evidence="3">
    <location>
        <begin position="40"/>
        <end position="224"/>
    </location>
</feature>
<sequence length="240" mass="25120">MKKILTLSLALSIAITANAQWGKRVKGNGNIITDSRNVGDYEVISVSGFFDVELIDGKEGKITLHGDENIISHIKTEVKNGKLVIKAEKGMNLSPSRNSKLLVTVPVEHINEATLSGSGDIIGKTTLVSNTFETSISGSGDINLKVKTKELKASMSGSGDINLSGSATDFTVRVSGSGDISAYDLEADYVKALVSGSADIKVTAKETIDARVSGSGDIKYRGNPKKIESKTSGSGGVSKG</sequence>
<evidence type="ECO:0000256" key="2">
    <source>
        <dbReference type="SAM" id="SignalP"/>
    </source>
</evidence>
<keyword evidence="5" id="KW-1185">Reference proteome</keyword>
<dbReference type="EMBL" id="ARZX01000005">
    <property type="protein sequence ID" value="EWH14176.1"/>
    <property type="molecule type" value="Genomic_DNA"/>
</dbReference>
<dbReference type="RefSeq" id="WP_034644549.1">
    <property type="nucleotide sequence ID" value="NZ_ARZX01000005.1"/>
</dbReference>
<evidence type="ECO:0000313" key="4">
    <source>
        <dbReference type="EMBL" id="EWH14176.1"/>
    </source>
</evidence>
<feature type="region of interest" description="Disordered" evidence="1">
    <location>
        <begin position="214"/>
        <end position="240"/>
    </location>
</feature>
<protein>
    <recommendedName>
        <fullName evidence="3">Putative auto-transporter adhesin head GIN domain-containing protein</fullName>
    </recommendedName>
</protein>
<feature type="chain" id="PRO_5045199105" description="Putative auto-transporter adhesin head GIN domain-containing protein" evidence="2">
    <location>
        <begin position="20"/>
        <end position="240"/>
    </location>
</feature>
<gene>
    <name evidence="4" type="ORF">KLA_05882</name>
</gene>
<feature type="signal peptide" evidence="2">
    <location>
        <begin position="1"/>
        <end position="19"/>
    </location>
</feature>
<name>A0ABP3BAQ7_9FLAO</name>
<dbReference type="Pfam" id="PF10988">
    <property type="entry name" value="DUF2807"/>
    <property type="match status" value="1"/>
</dbReference>
<reference evidence="4 5" key="1">
    <citation type="journal article" date="2014" name="Genome Announc.">
        <title>Draft Genome Sequence of the Carrageenan-Degrading Bacterium Cellulophaga sp. Strain KL-A, Isolated from Decaying Marine Algae.</title>
        <authorList>
            <person name="Shan D."/>
            <person name="Ying J."/>
            <person name="Li X."/>
            <person name="Gao Z."/>
            <person name="Wei G."/>
            <person name="Shao Z."/>
        </authorList>
    </citation>
    <scope>NUCLEOTIDE SEQUENCE [LARGE SCALE GENOMIC DNA]</scope>
    <source>
        <strain evidence="4 5">KL-A</strain>
    </source>
</reference>
<dbReference type="PANTHER" id="PTHR39200:SF1">
    <property type="entry name" value="AUTO-TRANSPORTER ADHESIN HEAD GIN DOMAIN-CONTAINING PROTEIN-RELATED"/>
    <property type="match status" value="1"/>
</dbReference>
<evidence type="ECO:0000259" key="3">
    <source>
        <dbReference type="Pfam" id="PF10988"/>
    </source>
</evidence>
<proteinExistence type="predicted"/>
<comment type="caution">
    <text evidence="4">The sequence shown here is derived from an EMBL/GenBank/DDBJ whole genome shotgun (WGS) entry which is preliminary data.</text>
</comment>
<keyword evidence="2" id="KW-0732">Signal</keyword>
<evidence type="ECO:0000256" key="1">
    <source>
        <dbReference type="SAM" id="MobiDB-lite"/>
    </source>
</evidence>
<dbReference type="Gene3D" id="2.160.20.120">
    <property type="match status" value="1"/>
</dbReference>
<dbReference type="PANTHER" id="PTHR39200">
    <property type="entry name" value="HYPOTHETICAL EXPORTED PROTEIN"/>
    <property type="match status" value="1"/>
</dbReference>
<dbReference type="InterPro" id="IPR021255">
    <property type="entry name" value="DUF2807"/>
</dbReference>
<accession>A0ABP3BAQ7</accession>
<evidence type="ECO:0000313" key="5">
    <source>
        <dbReference type="Proteomes" id="UP000019275"/>
    </source>
</evidence>
<dbReference type="Proteomes" id="UP000019275">
    <property type="component" value="Unassembled WGS sequence"/>
</dbReference>
<organism evidence="4 5">
    <name type="scientific">Cellulophaga geojensis KL-A</name>
    <dbReference type="NCBI Taxonomy" id="1328323"/>
    <lineage>
        <taxon>Bacteria</taxon>
        <taxon>Pseudomonadati</taxon>
        <taxon>Bacteroidota</taxon>
        <taxon>Flavobacteriia</taxon>
        <taxon>Flavobacteriales</taxon>
        <taxon>Flavobacteriaceae</taxon>
        <taxon>Cellulophaga</taxon>
    </lineage>
</organism>